<reference evidence="2" key="1">
    <citation type="submission" date="2022-07" db="EMBL/GenBank/DDBJ databases">
        <title>Phylogenomic reconstructions and comparative analyses of Kickxellomycotina fungi.</title>
        <authorList>
            <person name="Reynolds N.K."/>
            <person name="Stajich J.E."/>
            <person name="Barry K."/>
            <person name="Grigoriev I.V."/>
            <person name="Crous P."/>
            <person name="Smith M.E."/>
        </authorList>
    </citation>
    <scope>NUCLEOTIDE SEQUENCE</scope>
    <source>
        <strain evidence="2">NBRC 105413</strain>
    </source>
</reference>
<feature type="region of interest" description="Disordered" evidence="1">
    <location>
        <begin position="197"/>
        <end position="263"/>
    </location>
</feature>
<dbReference type="AlphaFoldDB" id="A0A9W8CG88"/>
<feature type="region of interest" description="Disordered" evidence="1">
    <location>
        <begin position="422"/>
        <end position="517"/>
    </location>
</feature>
<feature type="non-terminal residue" evidence="2">
    <location>
        <position position="517"/>
    </location>
</feature>
<proteinExistence type="predicted"/>
<feature type="compositionally biased region" description="Polar residues" evidence="1">
    <location>
        <begin position="443"/>
        <end position="475"/>
    </location>
</feature>
<dbReference type="Proteomes" id="UP001145021">
    <property type="component" value="Unassembled WGS sequence"/>
</dbReference>
<comment type="caution">
    <text evidence="2">The sequence shown here is derived from an EMBL/GenBank/DDBJ whole genome shotgun (WGS) entry which is preliminary data.</text>
</comment>
<feature type="compositionally biased region" description="Polar residues" evidence="1">
    <location>
        <begin position="223"/>
        <end position="235"/>
    </location>
</feature>
<feature type="compositionally biased region" description="Low complexity" evidence="1">
    <location>
        <begin position="422"/>
        <end position="442"/>
    </location>
</feature>
<name>A0A9W8CG88_9FUNG</name>
<feature type="compositionally biased region" description="Low complexity" evidence="1">
    <location>
        <begin position="165"/>
        <end position="178"/>
    </location>
</feature>
<accession>A0A9W8CG88</accession>
<feature type="region of interest" description="Disordered" evidence="1">
    <location>
        <begin position="139"/>
        <end position="178"/>
    </location>
</feature>
<dbReference type="SUPFAM" id="SSF89009">
    <property type="entry name" value="GAT-like domain"/>
    <property type="match status" value="1"/>
</dbReference>
<evidence type="ECO:0000256" key="1">
    <source>
        <dbReference type="SAM" id="MobiDB-lite"/>
    </source>
</evidence>
<gene>
    <name evidence="2" type="ORF">LPJ64_006214</name>
</gene>
<feature type="compositionally biased region" description="Low complexity" evidence="1">
    <location>
        <begin position="238"/>
        <end position="261"/>
    </location>
</feature>
<keyword evidence="3" id="KW-1185">Reference proteome</keyword>
<feature type="compositionally biased region" description="Polar residues" evidence="1">
    <location>
        <begin position="200"/>
        <end position="216"/>
    </location>
</feature>
<dbReference type="EMBL" id="JANBOH010000572">
    <property type="protein sequence ID" value="KAJ1641881.1"/>
    <property type="molecule type" value="Genomic_DNA"/>
</dbReference>
<evidence type="ECO:0000313" key="3">
    <source>
        <dbReference type="Proteomes" id="UP001145021"/>
    </source>
</evidence>
<sequence>GADVLKVVMDTVISPPKELTKKRSRLLPQSSRLNINASSSTINIGPSEDAAIVVSISYLTALHGLVWTFPRNMADVFSDPETGILLLSVISSTVIPVLVRQTLLCMISNWCVLYRESINARLNLESIVDTAKMKFGLRPQGRLLPDPPFTRGQEDWPYPTTRPESQQQQQASQQEQFSRSQIFANVPSMWDIRSLGRPASQETTAAKAGTANSTASGPDISQKRSFLSSLRSSPQPTRPAISAPSAPSAPSVPSAPSAARSESQLTPEFVAHIERSVNELVSICDMLTETLISLNVEEDPSENAVVQDMTGEVKQRKTALFNFMSMLGSDAEATMIKLTSASDCADKCLWLYNKTLNSHNEWKTIQESLKTSAAQEARSQALDSTIRSVGSARSYLNQSEDAYAAESSRSMARLLAAASSAPSPSFTTAGGAPSPAASATGSLSAINRTSATSASGPVSGYPTNGHSTPVRQEMSSKAKGKMAEDPLQPSTDSQDWDYHNDDSAYCGSVEDAKRISN</sequence>
<protein>
    <submittedName>
        <fullName evidence="2">Uncharacterized protein</fullName>
    </submittedName>
</protein>
<organism evidence="2 3">
    <name type="scientific">Coemansia asiatica</name>
    <dbReference type="NCBI Taxonomy" id="1052880"/>
    <lineage>
        <taxon>Eukaryota</taxon>
        <taxon>Fungi</taxon>
        <taxon>Fungi incertae sedis</taxon>
        <taxon>Zoopagomycota</taxon>
        <taxon>Kickxellomycotina</taxon>
        <taxon>Kickxellomycetes</taxon>
        <taxon>Kickxellales</taxon>
        <taxon>Kickxellaceae</taxon>
        <taxon>Coemansia</taxon>
    </lineage>
</organism>
<evidence type="ECO:0000313" key="2">
    <source>
        <dbReference type="EMBL" id="KAJ1641881.1"/>
    </source>
</evidence>